<keyword evidence="4" id="KW-0479">Metal-binding</keyword>
<comment type="catalytic activity">
    <reaction evidence="9">
        <text>8-oxo-dGTP + H2O = 8-oxo-dGMP + diphosphate + H(+)</text>
        <dbReference type="Rhea" id="RHEA:31575"/>
        <dbReference type="ChEBI" id="CHEBI:15377"/>
        <dbReference type="ChEBI" id="CHEBI:15378"/>
        <dbReference type="ChEBI" id="CHEBI:33019"/>
        <dbReference type="ChEBI" id="CHEBI:63224"/>
        <dbReference type="ChEBI" id="CHEBI:77896"/>
    </reaction>
    <physiologicalReaction direction="left-to-right" evidence="9">
        <dbReference type="Rhea" id="RHEA:31576"/>
    </physiologicalReaction>
</comment>
<evidence type="ECO:0000256" key="1">
    <source>
        <dbReference type="ARBA" id="ARBA00001946"/>
    </source>
</evidence>
<comment type="cofactor">
    <cofactor evidence="1">
        <name>Mg(2+)</name>
        <dbReference type="ChEBI" id="CHEBI:18420"/>
    </cofactor>
</comment>
<dbReference type="PANTHER" id="PTHR43758:SF2">
    <property type="entry name" value="OXIDIZED PURINE NUCLEOSIDE TRIPHOSPHATE HYDROLASE"/>
    <property type="match status" value="1"/>
</dbReference>
<evidence type="ECO:0000256" key="3">
    <source>
        <dbReference type="ARBA" id="ARBA00011245"/>
    </source>
</evidence>
<comment type="catalytic activity">
    <reaction evidence="8">
        <text>2-oxo-dATP + H2O = 2-oxo-dAMP + diphosphate + H(+)</text>
        <dbReference type="Rhea" id="RHEA:31583"/>
        <dbReference type="ChEBI" id="CHEBI:15377"/>
        <dbReference type="ChEBI" id="CHEBI:15378"/>
        <dbReference type="ChEBI" id="CHEBI:33019"/>
        <dbReference type="ChEBI" id="CHEBI:63212"/>
        <dbReference type="ChEBI" id="CHEBI:77897"/>
        <dbReference type="EC" id="3.6.1.56"/>
    </reaction>
    <physiologicalReaction direction="left-to-right" evidence="8">
        <dbReference type="Rhea" id="RHEA:31584"/>
    </physiologicalReaction>
</comment>
<reference evidence="23 24" key="1">
    <citation type="submission" date="2017-04" db="EMBL/GenBank/DDBJ databases">
        <authorList>
            <person name="Afonso C.L."/>
            <person name="Miller P.J."/>
            <person name="Scott M.A."/>
            <person name="Spackman E."/>
            <person name="Goraichik I."/>
            <person name="Dimitrov K.M."/>
            <person name="Suarez D.L."/>
            <person name="Swayne D.E."/>
        </authorList>
    </citation>
    <scope>NUCLEOTIDE SEQUENCE [LARGE SCALE GENOMIC DNA]</scope>
    <source>
        <strain evidence="23 24">DSM 5090</strain>
    </source>
</reference>
<dbReference type="Gene3D" id="3.90.79.10">
    <property type="entry name" value="Nucleoside Triphosphate Pyrophosphohydrolase"/>
    <property type="match status" value="1"/>
</dbReference>
<evidence type="ECO:0000256" key="17">
    <source>
        <dbReference type="ARBA" id="ARBA00032071"/>
    </source>
</evidence>
<evidence type="ECO:0000256" key="10">
    <source>
        <dbReference type="ARBA" id="ARBA00024596"/>
    </source>
</evidence>
<evidence type="ECO:0000256" key="4">
    <source>
        <dbReference type="ARBA" id="ARBA00022723"/>
    </source>
</evidence>
<keyword evidence="6" id="KW-0460">Magnesium</keyword>
<evidence type="ECO:0000259" key="22">
    <source>
        <dbReference type="PROSITE" id="PS51462"/>
    </source>
</evidence>
<organism evidence="23 24">
    <name type="scientific">Sporomusa malonica</name>
    <dbReference type="NCBI Taxonomy" id="112901"/>
    <lineage>
        <taxon>Bacteria</taxon>
        <taxon>Bacillati</taxon>
        <taxon>Bacillota</taxon>
        <taxon>Negativicutes</taxon>
        <taxon>Selenomonadales</taxon>
        <taxon>Sporomusaceae</taxon>
        <taxon>Sporomusa</taxon>
    </lineage>
</organism>
<feature type="domain" description="Nudix hydrolase" evidence="22">
    <location>
        <begin position="1"/>
        <end position="135"/>
    </location>
</feature>
<dbReference type="GO" id="GO:0008828">
    <property type="term" value="F:dATP diphosphatase activity"/>
    <property type="evidence" value="ECO:0007669"/>
    <property type="project" value="UniProtKB-EC"/>
</dbReference>
<dbReference type="GO" id="GO:0008413">
    <property type="term" value="F:8-oxo-7,8-dihydroguanosine triphosphate pyrophosphatase activity"/>
    <property type="evidence" value="ECO:0007669"/>
    <property type="project" value="InterPro"/>
</dbReference>
<dbReference type="Proteomes" id="UP000192738">
    <property type="component" value="Unassembled WGS sequence"/>
</dbReference>
<evidence type="ECO:0000256" key="9">
    <source>
        <dbReference type="ARBA" id="ARBA00024486"/>
    </source>
</evidence>
<dbReference type="GO" id="GO:0005737">
    <property type="term" value="C:cytoplasm"/>
    <property type="evidence" value="ECO:0007669"/>
    <property type="project" value="TreeGrafter"/>
</dbReference>
<dbReference type="GO" id="GO:0046872">
    <property type="term" value="F:metal ion binding"/>
    <property type="evidence" value="ECO:0007669"/>
    <property type="project" value="UniProtKB-KW"/>
</dbReference>
<evidence type="ECO:0000256" key="13">
    <source>
        <dbReference type="ARBA" id="ARBA00029673"/>
    </source>
</evidence>
<comment type="catalytic activity">
    <reaction evidence="19">
        <text>O(6)-methyl-dGTP + H2O = O(6)-methyl-dGMP + diphosphate + H(+)</text>
        <dbReference type="Rhea" id="RHEA:67600"/>
        <dbReference type="ChEBI" id="CHEBI:15377"/>
        <dbReference type="ChEBI" id="CHEBI:15378"/>
        <dbReference type="ChEBI" id="CHEBI:33019"/>
        <dbReference type="ChEBI" id="CHEBI:169974"/>
        <dbReference type="ChEBI" id="CHEBI:169975"/>
    </reaction>
    <physiologicalReaction direction="left-to-right" evidence="19">
        <dbReference type="Rhea" id="RHEA:67601"/>
    </physiologicalReaction>
</comment>
<evidence type="ECO:0000256" key="2">
    <source>
        <dbReference type="ARBA" id="ARBA00005582"/>
    </source>
</evidence>
<dbReference type="InterPro" id="IPR003563">
    <property type="entry name" value="8ODP"/>
</dbReference>
<keyword evidence="24" id="KW-1185">Reference proteome</keyword>
<sequence length="157" mass="17510">MRSTTLCLPIQGNPAERILLGMKKTGFGHGKYNGFGGKIENGETPTAAAVRELVEECGIAVKEADLEYMGQLMFIFPANPELDHDVHLYVVRNWQGEPGETAEMKPAWFDVADIPYKDMWADDSYWMPAVLKGKKVNGEVIFADDNEEVDGITIRTE</sequence>
<dbReference type="AlphaFoldDB" id="A0A1W2EYJ0"/>
<evidence type="ECO:0000256" key="5">
    <source>
        <dbReference type="ARBA" id="ARBA00022801"/>
    </source>
</evidence>
<dbReference type="EC" id="3.6.1.56" evidence="11"/>
<accession>A0A1W2EYJ0</accession>
<gene>
    <name evidence="23" type="ORF">SAMN04488500_13515</name>
</gene>
<evidence type="ECO:0000256" key="8">
    <source>
        <dbReference type="ARBA" id="ARBA00024459"/>
    </source>
</evidence>
<protein>
    <recommendedName>
        <fullName evidence="12">Oxidized purine nucleoside triphosphate hydrolase</fullName>
        <ecNumber evidence="11">3.6.1.56</ecNumber>
    </recommendedName>
    <alternativeName>
        <fullName evidence="16">2-hydroxy-dATP diphosphatase</fullName>
    </alternativeName>
    <alternativeName>
        <fullName evidence="15">7,8-dihydro-8-oxoguanine triphosphatase</fullName>
    </alternativeName>
    <alternativeName>
        <fullName evidence="14">8-oxo-dGTPase</fullName>
    </alternativeName>
    <alternativeName>
        <fullName evidence="17">Methylated purine nucleoside triphosphate hydrolase</fullName>
    </alternativeName>
    <alternativeName>
        <fullName evidence="13">Nucleoside diphosphate-linked moiety X motif 1</fullName>
    </alternativeName>
</protein>
<evidence type="ECO:0000256" key="12">
    <source>
        <dbReference type="ARBA" id="ARBA00026218"/>
    </source>
</evidence>
<evidence type="ECO:0000256" key="6">
    <source>
        <dbReference type="ARBA" id="ARBA00022842"/>
    </source>
</evidence>
<dbReference type="STRING" id="112901.SAMN04488500_13515"/>
<dbReference type="InterPro" id="IPR015797">
    <property type="entry name" value="NUDIX_hydrolase-like_dom_sf"/>
</dbReference>
<evidence type="ECO:0000256" key="15">
    <source>
        <dbReference type="ARBA" id="ARBA00030682"/>
    </source>
</evidence>
<dbReference type="PROSITE" id="PS51462">
    <property type="entry name" value="NUDIX"/>
    <property type="match status" value="1"/>
</dbReference>
<comment type="subunit">
    <text evidence="3">Monomer.</text>
</comment>
<dbReference type="CDD" id="cd03427">
    <property type="entry name" value="NUDIX_MTH1_Nudt1"/>
    <property type="match status" value="1"/>
</dbReference>
<evidence type="ECO:0000313" key="23">
    <source>
        <dbReference type="EMBL" id="SMD14741.1"/>
    </source>
</evidence>
<dbReference type="InterPro" id="IPR000086">
    <property type="entry name" value="NUDIX_hydrolase_dom"/>
</dbReference>
<evidence type="ECO:0000256" key="20">
    <source>
        <dbReference type="ARBA" id="ARBA00049032"/>
    </source>
</evidence>
<comment type="similarity">
    <text evidence="2">Belongs to the Nudix hydrolase family.</text>
</comment>
<name>A0A1W2EYJ0_9FIRM</name>
<evidence type="ECO:0000256" key="16">
    <source>
        <dbReference type="ARBA" id="ARBA00031927"/>
    </source>
</evidence>
<evidence type="ECO:0000256" key="21">
    <source>
        <dbReference type="ARBA" id="ARBA00053094"/>
    </source>
</evidence>
<keyword evidence="5" id="KW-0378">Hydrolase</keyword>
<comment type="catalytic activity">
    <reaction evidence="20">
        <text>N(6)-methyl-dATP + H2O = N(6)-methyl-dAMP + diphosphate + H(+)</text>
        <dbReference type="Rhea" id="RHEA:67604"/>
        <dbReference type="ChEBI" id="CHEBI:15377"/>
        <dbReference type="ChEBI" id="CHEBI:15378"/>
        <dbReference type="ChEBI" id="CHEBI:33019"/>
        <dbReference type="ChEBI" id="CHEBI:169976"/>
        <dbReference type="ChEBI" id="CHEBI:172872"/>
    </reaction>
    <physiologicalReaction direction="left-to-right" evidence="20">
        <dbReference type="Rhea" id="RHEA:67605"/>
    </physiologicalReaction>
</comment>
<dbReference type="GO" id="GO:0042262">
    <property type="term" value="P:DNA protection"/>
    <property type="evidence" value="ECO:0007669"/>
    <property type="project" value="InterPro"/>
</dbReference>
<dbReference type="Pfam" id="PF00293">
    <property type="entry name" value="NUDIX"/>
    <property type="match status" value="1"/>
</dbReference>
<evidence type="ECO:0000256" key="18">
    <source>
        <dbReference type="ARBA" id="ARBA00048002"/>
    </source>
</evidence>
<dbReference type="InterPro" id="IPR020084">
    <property type="entry name" value="NUDIX_hydrolase_CS"/>
</dbReference>
<dbReference type="PANTHER" id="PTHR43758">
    <property type="entry name" value="7,8-DIHYDRO-8-OXOGUANINE TRIPHOSPHATASE"/>
    <property type="match status" value="1"/>
</dbReference>
<evidence type="ECO:0000256" key="7">
    <source>
        <dbReference type="ARBA" id="ARBA00024448"/>
    </source>
</evidence>
<comment type="catalytic activity">
    <reaction evidence="7">
        <text>8-oxo-dATP + H2O = 8-oxo-dAMP + diphosphate + H(+)</text>
        <dbReference type="Rhea" id="RHEA:65396"/>
        <dbReference type="ChEBI" id="CHEBI:15377"/>
        <dbReference type="ChEBI" id="CHEBI:15378"/>
        <dbReference type="ChEBI" id="CHEBI:33019"/>
        <dbReference type="ChEBI" id="CHEBI:71361"/>
        <dbReference type="ChEBI" id="CHEBI:172871"/>
    </reaction>
    <physiologicalReaction direction="left-to-right" evidence="7">
        <dbReference type="Rhea" id="RHEA:65397"/>
    </physiologicalReaction>
</comment>
<evidence type="ECO:0000313" key="24">
    <source>
        <dbReference type="Proteomes" id="UP000192738"/>
    </source>
</evidence>
<proteinExistence type="inferred from homology"/>
<dbReference type="SUPFAM" id="SSF55811">
    <property type="entry name" value="Nudix"/>
    <property type="match status" value="1"/>
</dbReference>
<dbReference type="EMBL" id="FWXI01000035">
    <property type="protein sequence ID" value="SMD14741.1"/>
    <property type="molecule type" value="Genomic_DNA"/>
</dbReference>
<comment type="function">
    <text evidence="21">Oxidized purine nucleoside triphosphate hydrolase which is a prominent sanitizer of the oxidized nucleotide pool. Catalyzes the hydrolysis of 2-oxo-dATP (2-hydroxy-dATP) into 2-oxo-dAMP. Also has a significant hydrolase activity toward 2-oxo-ATP, 8-oxo-dGTP and 8-oxo-dATP. Through the hydrolysis of oxidized purine nucleoside triphosphates, prevents their incorporation into DNA and the subsequent transversions A:T to C:G and G:C to T:A. Also catalyzes the hydrolysis of methylated purine nucleoside triphosphate preventing their integration into DNA. Through this antimutagenic activity protects cells from oxidative stress.</text>
</comment>
<comment type="catalytic activity">
    <reaction evidence="18">
        <text>N(6)-methyl-ATP + H2O = N(6)-methyl-AMP + diphosphate + H(+)</text>
        <dbReference type="Rhea" id="RHEA:67608"/>
        <dbReference type="ChEBI" id="CHEBI:15377"/>
        <dbReference type="ChEBI" id="CHEBI:15378"/>
        <dbReference type="ChEBI" id="CHEBI:33019"/>
        <dbReference type="ChEBI" id="CHEBI:144842"/>
        <dbReference type="ChEBI" id="CHEBI:172873"/>
    </reaction>
    <physiologicalReaction direction="left-to-right" evidence="18">
        <dbReference type="Rhea" id="RHEA:67609"/>
    </physiologicalReaction>
</comment>
<dbReference type="OrthoDB" id="9804563at2"/>
<evidence type="ECO:0000256" key="19">
    <source>
        <dbReference type="ARBA" id="ARBA00048894"/>
    </source>
</evidence>
<comment type="catalytic activity">
    <reaction evidence="10">
        <text>2-oxo-ATP + H2O = 2-oxo-AMP + diphosphate + H(+)</text>
        <dbReference type="Rhea" id="RHEA:67392"/>
        <dbReference type="ChEBI" id="CHEBI:15377"/>
        <dbReference type="ChEBI" id="CHEBI:15378"/>
        <dbReference type="ChEBI" id="CHEBI:33019"/>
        <dbReference type="ChEBI" id="CHEBI:71395"/>
        <dbReference type="ChEBI" id="CHEBI:172878"/>
    </reaction>
    <physiologicalReaction direction="left-to-right" evidence="10">
        <dbReference type="Rhea" id="RHEA:67393"/>
    </physiologicalReaction>
</comment>
<dbReference type="PRINTS" id="PR01403">
    <property type="entry name" value="8OXTPHPHTASE"/>
</dbReference>
<evidence type="ECO:0000256" key="14">
    <source>
        <dbReference type="ARBA" id="ARBA00030634"/>
    </source>
</evidence>
<dbReference type="PROSITE" id="PS00893">
    <property type="entry name" value="NUDIX_BOX"/>
    <property type="match status" value="1"/>
</dbReference>
<dbReference type="RefSeq" id="WP_084578368.1">
    <property type="nucleotide sequence ID" value="NZ_CP155572.1"/>
</dbReference>
<evidence type="ECO:0000256" key="11">
    <source>
        <dbReference type="ARBA" id="ARBA00026103"/>
    </source>
</evidence>